<dbReference type="OrthoDB" id="9792935at2"/>
<dbReference type="Gene3D" id="3.30.360.10">
    <property type="entry name" value="Dihydrodipicolinate Reductase, domain 2"/>
    <property type="match status" value="1"/>
</dbReference>
<dbReference type="Pfam" id="PF22725">
    <property type="entry name" value="GFO_IDH_MocA_C3"/>
    <property type="match status" value="1"/>
</dbReference>
<feature type="domain" description="GFO/IDH/MocA-like oxidoreductase" evidence="2">
    <location>
        <begin position="134"/>
        <end position="234"/>
    </location>
</feature>
<dbReference type="RefSeq" id="WP_085837136.1">
    <property type="nucleotide sequence ID" value="NZ_FWFS01000009.1"/>
</dbReference>
<accession>A0A1Y5T6C2</accession>
<dbReference type="EC" id="1.1.1.312" evidence="3"/>
<proteinExistence type="predicted"/>
<dbReference type="Proteomes" id="UP000193862">
    <property type="component" value="Unassembled WGS sequence"/>
</dbReference>
<organism evidence="3 4">
    <name type="scientific">Aquimixticola soesokkakensis</name>
    <dbReference type="NCBI Taxonomy" id="1519096"/>
    <lineage>
        <taxon>Bacteria</taxon>
        <taxon>Pseudomonadati</taxon>
        <taxon>Pseudomonadota</taxon>
        <taxon>Alphaproteobacteria</taxon>
        <taxon>Rhodobacterales</taxon>
        <taxon>Paracoccaceae</taxon>
        <taxon>Aquimixticola</taxon>
    </lineage>
</organism>
<dbReference type="InterPro" id="IPR000683">
    <property type="entry name" value="Gfo/Idh/MocA-like_OxRdtase_N"/>
</dbReference>
<sequence>MRLAIIGGGIIGRTHAEAIRACPTSDLAAIVDPFETGKALAQEYGCAHFQSLDDLIAWTSGPEAGARVEGVIIATPNALHVPQATRMIEAGLPVLVEKPLGESHAKCTALVALSEETAVPGLVGHHRRHNPLLQAAKAAVDSGAFGQLVSGTISATLYKDSPYFDVPWRREAGSGGPLLINLIHEIDLARYLFGEITEVSALSANVQRGFAVEDTAAVILRFQEGGLITIALTDAGVGPWSWDTTAGENLARFPAMPAVSHMFSGTRAGMSLPDLAFWTHEGAQNWTTPQVNRPRSVQPADSYIEQIRHFCAVISGEETPRITLADGARNIAVIEAIQRSVQDRCPVILDPGQSRAV</sequence>
<feature type="domain" description="Gfo/Idh/MocA-like oxidoreductase N-terminal" evidence="1">
    <location>
        <begin position="2"/>
        <end position="124"/>
    </location>
</feature>
<evidence type="ECO:0000313" key="3">
    <source>
        <dbReference type="EMBL" id="SLN54936.1"/>
    </source>
</evidence>
<dbReference type="SUPFAM" id="SSF55347">
    <property type="entry name" value="Glyceraldehyde-3-phosphate dehydrogenase-like, C-terminal domain"/>
    <property type="match status" value="1"/>
</dbReference>
<keyword evidence="4" id="KW-1185">Reference proteome</keyword>
<dbReference type="GO" id="GO:0050606">
    <property type="term" value="F:4-carboxy-2-hydroxymuconate semialdehyde hemiacetal dehydrogenase activity"/>
    <property type="evidence" value="ECO:0007669"/>
    <property type="project" value="UniProtKB-EC"/>
</dbReference>
<dbReference type="SUPFAM" id="SSF51735">
    <property type="entry name" value="NAD(P)-binding Rossmann-fold domains"/>
    <property type="match status" value="1"/>
</dbReference>
<dbReference type="EMBL" id="FWFS01000009">
    <property type="protein sequence ID" value="SLN54936.1"/>
    <property type="molecule type" value="Genomic_DNA"/>
</dbReference>
<dbReference type="Pfam" id="PF01408">
    <property type="entry name" value="GFO_IDH_MocA"/>
    <property type="match status" value="1"/>
</dbReference>
<dbReference type="GO" id="GO:0000166">
    <property type="term" value="F:nucleotide binding"/>
    <property type="evidence" value="ECO:0007669"/>
    <property type="project" value="InterPro"/>
</dbReference>
<gene>
    <name evidence="3" type="primary">ligC_2</name>
    <name evidence="3" type="ORF">AQS8620_02407</name>
</gene>
<dbReference type="PANTHER" id="PTHR43377:SF8">
    <property type="entry name" value="BLR3664 PROTEIN"/>
    <property type="match status" value="1"/>
</dbReference>
<dbReference type="AlphaFoldDB" id="A0A1Y5T6C2"/>
<dbReference type="Gene3D" id="3.40.50.720">
    <property type="entry name" value="NAD(P)-binding Rossmann-like Domain"/>
    <property type="match status" value="1"/>
</dbReference>
<protein>
    <submittedName>
        <fullName evidence="3">4-carboxy-2-hydroxymuconate-6-semialdehyde dehydrogenase</fullName>
        <ecNumber evidence="3">1.1.1.312</ecNumber>
    </submittedName>
</protein>
<keyword evidence="3" id="KW-0560">Oxidoreductase</keyword>
<evidence type="ECO:0000313" key="4">
    <source>
        <dbReference type="Proteomes" id="UP000193862"/>
    </source>
</evidence>
<evidence type="ECO:0000259" key="2">
    <source>
        <dbReference type="Pfam" id="PF22725"/>
    </source>
</evidence>
<name>A0A1Y5T6C2_9RHOB</name>
<reference evidence="3 4" key="1">
    <citation type="submission" date="2017-03" db="EMBL/GenBank/DDBJ databases">
        <authorList>
            <person name="Afonso C.L."/>
            <person name="Miller P.J."/>
            <person name="Scott M.A."/>
            <person name="Spackman E."/>
            <person name="Goraichik I."/>
            <person name="Dimitrov K.M."/>
            <person name="Suarez D.L."/>
            <person name="Swayne D.E."/>
        </authorList>
    </citation>
    <scope>NUCLEOTIDE SEQUENCE [LARGE SCALE GENOMIC DNA]</scope>
    <source>
        <strain evidence="3 4">CECT 8620</strain>
    </source>
</reference>
<evidence type="ECO:0000259" key="1">
    <source>
        <dbReference type="Pfam" id="PF01408"/>
    </source>
</evidence>
<dbReference type="InterPro" id="IPR051450">
    <property type="entry name" value="Gfo/Idh/MocA_Oxidoreductases"/>
</dbReference>
<dbReference type="PANTHER" id="PTHR43377">
    <property type="entry name" value="BILIVERDIN REDUCTASE A"/>
    <property type="match status" value="1"/>
</dbReference>
<dbReference type="InterPro" id="IPR055170">
    <property type="entry name" value="GFO_IDH_MocA-like_dom"/>
</dbReference>
<dbReference type="InterPro" id="IPR036291">
    <property type="entry name" value="NAD(P)-bd_dom_sf"/>
</dbReference>